<evidence type="ECO:0000313" key="1">
    <source>
        <dbReference type="EMBL" id="SAL68237.1"/>
    </source>
</evidence>
<dbReference type="InterPro" id="IPR035959">
    <property type="entry name" value="RutC-like_sf"/>
</dbReference>
<organism evidence="1 2">
    <name type="scientific">Caballeronia udeis</name>
    <dbReference type="NCBI Taxonomy" id="1232866"/>
    <lineage>
        <taxon>Bacteria</taxon>
        <taxon>Pseudomonadati</taxon>
        <taxon>Pseudomonadota</taxon>
        <taxon>Betaproteobacteria</taxon>
        <taxon>Burkholderiales</taxon>
        <taxon>Burkholderiaceae</taxon>
        <taxon>Caballeronia</taxon>
    </lineage>
</organism>
<dbReference type="AlphaFoldDB" id="A0A158JH93"/>
<proteinExistence type="predicted"/>
<dbReference type="EMBL" id="FCOK02000091">
    <property type="protein sequence ID" value="SAL68237.1"/>
    <property type="molecule type" value="Genomic_DNA"/>
</dbReference>
<evidence type="ECO:0000313" key="2">
    <source>
        <dbReference type="Proteomes" id="UP000054683"/>
    </source>
</evidence>
<gene>
    <name evidence="1" type="ORF">AWB69_07977</name>
</gene>
<dbReference type="InterPro" id="IPR006175">
    <property type="entry name" value="YjgF/YER057c/UK114"/>
</dbReference>
<dbReference type="Gene3D" id="3.30.1330.40">
    <property type="entry name" value="RutC-like"/>
    <property type="match status" value="1"/>
</dbReference>
<name>A0A158JH93_9BURK</name>
<sequence>MRLENLVRIRCFLIDVADIEVLKASRAAFLGEARPTSSLLIVKALGDPSWSVEVEAIAASFA</sequence>
<dbReference type="Pfam" id="PF01042">
    <property type="entry name" value="Ribonuc_L-PSP"/>
    <property type="match status" value="1"/>
</dbReference>
<dbReference type="SUPFAM" id="SSF55298">
    <property type="entry name" value="YjgF-like"/>
    <property type="match status" value="1"/>
</dbReference>
<dbReference type="Proteomes" id="UP000054683">
    <property type="component" value="Unassembled WGS sequence"/>
</dbReference>
<protein>
    <submittedName>
        <fullName evidence="1">Uncharacterized protein</fullName>
    </submittedName>
</protein>
<reference evidence="1 2" key="1">
    <citation type="submission" date="2016-01" db="EMBL/GenBank/DDBJ databases">
        <authorList>
            <person name="Oliw E.H."/>
        </authorList>
    </citation>
    <scope>NUCLEOTIDE SEQUENCE [LARGE SCALE GENOMIC DNA]</scope>
    <source>
        <strain evidence="1">LMG 27134</strain>
    </source>
</reference>
<accession>A0A158JH93</accession>